<comment type="caution">
    <text evidence="7">The sequence shown here is derived from an EMBL/GenBank/DDBJ whole genome shotgun (WGS) entry which is preliminary data.</text>
</comment>
<accession>A0A0F8Y2T4</accession>
<evidence type="ECO:0000256" key="2">
    <source>
        <dbReference type="ARBA" id="ARBA00022475"/>
    </source>
</evidence>
<protein>
    <recommendedName>
        <fullName evidence="8">Amino acid permease/ SLC12A domain-containing protein</fullName>
    </recommendedName>
</protein>
<feature type="transmembrane region" description="Helical" evidence="6">
    <location>
        <begin position="190"/>
        <end position="210"/>
    </location>
</feature>
<proteinExistence type="predicted"/>
<dbReference type="Pfam" id="PF13520">
    <property type="entry name" value="AA_permease_2"/>
    <property type="match status" value="1"/>
</dbReference>
<dbReference type="Gene3D" id="1.20.1740.10">
    <property type="entry name" value="Amino acid/polyamine transporter I"/>
    <property type="match status" value="1"/>
</dbReference>
<feature type="non-terminal residue" evidence="7">
    <location>
        <position position="392"/>
    </location>
</feature>
<keyword evidence="3 6" id="KW-0812">Transmembrane</keyword>
<dbReference type="GO" id="GO:0022857">
    <property type="term" value="F:transmembrane transporter activity"/>
    <property type="evidence" value="ECO:0007669"/>
    <property type="project" value="InterPro"/>
</dbReference>
<dbReference type="EMBL" id="LAZR01055791">
    <property type="protein sequence ID" value="KKK75598.1"/>
    <property type="molecule type" value="Genomic_DNA"/>
</dbReference>
<feature type="transmembrane region" description="Helical" evidence="6">
    <location>
        <begin position="316"/>
        <end position="333"/>
    </location>
</feature>
<keyword evidence="4 6" id="KW-1133">Transmembrane helix</keyword>
<sequence>LGELAQMAGPLGILVYLAMGFLTLFTAINYSELSAAIPLAGGGYSFTSRTLSRPVAFFTGWFFWIGNTLACSMYALIFAMTIRAYFLPEASIALITLFTTIVFTTINLRGMKEAIIVITVMNLVELAVLIGVAALGFTDIEPRNLVPLAPMGWGPFVPAMALIYISYVGFELISNAAEEIIQPGKNIPRAILITLGVSTAIYVFVVGVMMGTTNYTELAQSEIPFIFTAERLFGAWGRWAGIIATIMASLSAFSVTLGASARILYALGRDKHFPYLFARLHPKFQTPHIALFICALIVIIFSSSGIVKFVASLSDFGYLMGLGIINYAVIPLHKRMPNLRRPFQTIFFPWIPILGVITTWMFVPALELRSFVLGGILTLVGSGIYLFRSDNR</sequence>
<feature type="non-terminal residue" evidence="7">
    <location>
        <position position="1"/>
    </location>
</feature>
<comment type="subcellular location">
    <subcellularLocation>
        <location evidence="1">Cell membrane</location>
        <topology evidence="1">Multi-pass membrane protein</topology>
    </subcellularLocation>
</comment>
<reference evidence="7" key="1">
    <citation type="journal article" date="2015" name="Nature">
        <title>Complex archaea that bridge the gap between prokaryotes and eukaryotes.</title>
        <authorList>
            <person name="Spang A."/>
            <person name="Saw J.H."/>
            <person name="Jorgensen S.L."/>
            <person name="Zaremba-Niedzwiedzka K."/>
            <person name="Martijn J."/>
            <person name="Lind A.E."/>
            <person name="van Eijk R."/>
            <person name="Schleper C."/>
            <person name="Guy L."/>
            <person name="Ettema T.J."/>
        </authorList>
    </citation>
    <scope>NUCLEOTIDE SEQUENCE</scope>
</reference>
<evidence type="ECO:0000256" key="4">
    <source>
        <dbReference type="ARBA" id="ARBA00022989"/>
    </source>
</evidence>
<feature type="transmembrane region" description="Helical" evidence="6">
    <location>
        <begin position="13"/>
        <end position="33"/>
    </location>
</feature>
<dbReference type="InterPro" id="IPR050367">
    <property type="entry name" value="APC_superfamily"/>
</dbReference>
<dbReference type="GO" id="GO:0005886">
    <property type="term" value="C:plasma membrane"/>
    <property type="evidence" value="ECO:0007669"/>
    <property type="project" value="UniProtKB-SubCell"/>
</dbReference>
<feature type="transmembrane region" description="Helical" evidence="6">
    <location>
        <begin position="345"/>
        <end position="363"/>
    </location>
</feature>
<feature type="transmembrane region" description="Helical" evidence="6">
    <location>
        <begin position="369"/>
        <end position="387"/>
    </location>
</feature>
<gene>
    <name evidence="7" type="ORF">LCGC14_2872110</name>
</gene>
<dbReference type="PANTHER" id="PTHR42770:SF7">
    <property type="entry name" value="MEMBRANE PROTEIN"/>
    <property type="match status" value="1"/>
</dbReference>
<feature type="transmembrane region" description="Helical" evidence="6">
    <location>
        <begin position="239"/>
        <end position="268"/>
    </location>
</feature>
<feature type="transmembrane region" description="Helical" evidence="6">
    <location>
        <begin position="150"/>
        <end position="170"/>
    </location>
</feature>
<organism evidence="7">
    <name type="scientific">marine sediment metagenome</name>
    <dbReference type="NCBI Taxonomy" id="412755"/>
    <lineage>
        <taxon>unclassified sequences</taxon>
        <taxon>metagenomes</taxon>
        <taxon>ecological metagenomes</taxon>
    </lineage>
</organism>
<feature type="transmembrane region" description="Helical" evidence="6">
    <location>
        <begin position="54"/>
        <end position="79"/>
    </location>
</feature>
<dbReference type="AlphaFoldDB" id="A0A0F8Y2T4"/>
<evidence type="ECO:0000256" key="3">
    <source>
        <dbReference type="ARBA" id="ARBA00022692"/>
    </source>
</evidence>
<feature type="transmembrane region" description="Helical" evidence="6">
    <location>
        <begin position="289"/>
        <end position="310"/>
    </location>
</feature>
<evidence type="ECO:0000256" key="5">
    <source>
        <dbReference type="ARBA" id="ARBA00023136"/>
    </source>
</evidence>
<dbReference type="InterPro" id="IPR002293">
    <property type="entry name" value="AA/rel_permease1"/>
</dbReference>
<dbReference type="PANTHER" id="PTHR42770">
    <property type="entry name" value="AMINO ACID TRANSPORTER-RELATED"/>
    <property type="match status" value="1"/>
</dbReference>
<name>A0A0F8Y2T4_9ZZZZ</name>
<dbReference type="PIRSF" id="PIRSF006060">
    <property type="entry name" value="AA_transporter"/>
    <property type="match status" value="1"/>
</dbReference>
<keyword evidence="2" id="KW-1003">Cell membrane</keyword>
<feature type="transmembrane region" description="Helical" evidence="6">
    <location>
        <begin position="85"/>
        <end position="108"/>
    </location>
</feature>
<evidence type="ECO:0008006" key="8">
    <source>
        <dbReference type="Google" id="ProtNLM"/>
    </source>
</evidence>
<evidence type="ECO:0000256" key="1">
    <source>
        <dbReference type="ARBA" id="ARBA00004651"/>
    </source>
</evidence>
<feature type="transmembrane region" description="Helical" evidence="6">
    <location>
        <begin position="115"/>
        <end position="138"/>
    </location>
</feature>
<keyword evidence="5 6" id="KW-0472">Membrane</keyword>
<evidence type="ECO:0000256" key="6">
    <source>
        <dbReference type="SAM" id="Phobius"/>
    </source>
</evidence>
<evidence type="ECO:0000313" key="7">
    <source>
        <dbReference type="EMBL" id="KKK75598.1"/>
    </source>
</evidence>